<dbReference type="Proteomes" id="UP000653411">
    <property type="component" value="Unassembled WGS sequence"/>
</dbReference>
<proteinExistence type="predicted"/>
<evidence type="ECO:0000313" key="2">
    <source>
        <dbReference type="EMBL" id="GGM97762.1"/>
    </source>
</evidence>
<dbReference type="AlphaFoldDB" id="A0A918CQ02"/>
<reference evidence="2" key="2">
    <citation type="submission" date="2020-09" db="EMBL/GenBank/DDBJ databases">
        <authorList>
            <person name="Sun Q."/>
            <person name="Zhou Y."/>
        </authorList>
    </citation>
    <scope>NUCLEOTIDE SEQUENCE</scope>
    <source>
        <strain evidence="2">CGMCC 4.7110</strain>
    </source>
</reference>
<reference evidence="2" key="1">
    <citation type="journal article" date="2014" name="Int. J. Syst. Evol. Microbiol.">
        <title>Complete genome sequence of Corynebacterium casei LMG S-19264T (=DSM 44701T), isolated from a smear-ripened cheese.</title>
        <authorList>
            <consortium name="US DOE Joint Genome Institute (JGI-PGF)"/>
            <person name="Walter F."/>
            <person name="Albersmeier A."/>
            <person name="Kalinowski J."/>
            <person name="Ruckert C."/>
        </authorList>
    </citation>
    <scope>NUCLEOTIDE SEQUENCE</scope>
    <source>
        <strain evidence="2">CGMCC 4.7110</strain>
    </source>
</reference>
<evidence type="ECO:0000313" key="3">
    <source>
        <dbReference type="Proteomes" id="UP000653411"/>
    </source>
</evidence>
<gene>
    <name evidence="2" type="ORF">GCM10011578_018300</name>
</gene>
<comment type="caution">
    <text evidence="2">The sequence shown here is derived from an EMBL/GenBank/DDBJ whole genome shotgun (WGS) entry which is preliminary data.</text>
</comment>
<keyword evidence="3" id="KW-1185">Reference proteome</keyword>
<name>A0A918CQ02_9ACTN</name>
<organism evidence="2 3">
    <name type="scientific">Streptomyces fuscichromogenes</name>
    <dbReference type="NCBI Taxonomy" id="1324013"/>
    <lineage>
        <taxon>Bacteria</taxon>
        <taxon>Bacillati</taxon>
        <taxon>Actinomycetota</taxon>
        <taxon>Actinomycetes</taxon>
        <taxon>Kitasatosporales</taxon>
        <taxon>Streptomycetaceae</taxon>
        <taxon>Streptomyces</taxon>
    </lineage>
</organism>
<accession>A0A918CQ02</accession>
<dbReference type="RefSeq" id="WP_189262081.1">
    <property type="nucleotide sequence ID" value="NZ_BMML01000003.1"/>
</dbReference>
<evidence type="ECO:0000256" key="1">
    <source>
        <dbReference type="SAM" id="MobiDB-lite"/>
    </source>
</evidence>
<feature type="region of interest" description="Disordered" evidence="1">
    <location>
        <begin position="36"/>
        <end position="57"/>
    </location>
</feature>
<sequence>MHGPSGSRGSRKIHIPDRGECAISVLDFEEGRLTRKWRLPNGGSPDMGGDSTDGGVR</sequence>
<protein>
    <submittedName>
        <fullName evidence="2">Uncharacterized protein</fullName>
    </submittedName>
</protein>
<dbReference type="EMBL" id="BMML01000003">
    <property type="protein sequence ID" value="GGM97762.1"/>
    <property type="molecule type" value="Genomic_DNA"/>
</dbReference>